<evidence type="ECO:0000313" key="2">
    <source>
        <dbReference type="Proteomes" id="UP000309847"/>
    </source>
</evidence>
<reference evidence="1 2" key="1">
    <citation type="submission" date="2019-01" db="EMBL/GenBank/DDBJ databases">
        <title>Genome and plasmid diversity of ESBL producing Escherichia coli ST131 tracking phylogenetic trajectories with Bayesian inference.</title>
        <authorList>
            <person name="Ny S."/>
        </authorList>
    </citation>
    <scope>NUCLEOTIDE SEQUENCE [LARGE SCALE GENOMIC DNA]</scope>
    <source>
        <strain evidence="1 2">C0101-PB_2013</strain>
    </source>
</reference>
<evidence type="ECO:0000313" key="1">
    <source>
        <dbReference type="EMBL" id="TLI62774.1"/>
    </source>
</evidence>
<dbReference type="AlphaFoldDB" id="A0A7I0KQE6"/>
<sequence length="87" mass="11416">MQKWLQIFVTLQHSFQTFSRHRHWWPPRFLRTLQRMHFETLERLFLQRYWRFLLLRQHWPPPHELCRQQHQSRQCYFYTTQRFRCAR</sequence>
<organism evidence="1 2">
    <name type="scientific">Escherichia coli O25b:H4</name>
    <dbReference type="NCBI Taxonomy" id="941280"/>
    <lineage>
        <taxon>Bacteria</taxon>
        <taxon>Pseudomonadati</taxon>
        <taxon>Pseudomonadota</taxon>
        <taxon>Gammaproteobacteria</taxon>
        <taxon>Enterobacterales</taxon>
        <taxon>Enterobacteriaceae</taxon>
        <taxon>Escherichia</taxon>
    </lineage>
</organism>
<gene>
    <name evidence="1" type="ORF">EWT59_27270</name>
</gene>
<protein>
    <submittedName>
        <fullName evidence="1">Uncharacterized protein</fullName>
    </submittedName>
</protein>
<accession>A0A7I0KQE6</accession>
<name>A0A7I0KQE6_ECO25</name>
<dbReference type="Proteomes" id="UP000309847">
    <property type="component" value="Unassembled WGS sequence"/>
</dbReference>
<comment type="caution">
    <text evidence="1">The sequence shown here is derived from an EMBL/GenBank/DDBJ whole genome shotgun (WGS) entry which is preliminary data.</text>
</comment>
<proteinExistence type="predicted"/>
<dbReference type="EMBL" id="SEWA01000006">
    <property type="protein sequence ID" value="TLI62774.1"/>
    <property type="molecule type" value="Genomic_DNA"/>
</dbReference>